<reference evidence="3" key="1">
    <citation type="submission" date="2016-10" db="EMBL/GenBank/DDBJ databases">
        <authorList>
            <person name="Varghese N."/>
            <person name="Submissions S."/>
        </authorList>
    </citation>
    <scope>NUCLEOTIDE SEQUENCE [LARGE SCALE GENOMIC DNA]</scope>
    <source>
        <strain evidence="3">DSM 4771</strain>
    </source>
</reference>
<organism evidence="2 3">
    <name type="scientific">Salimicrobium halophilum</name>
    <dbReference type="NCBI Taxonomy" id="86666"/>
    <lineage>
        <taxon>Bacteria</taxon>
        <taxon>Bacillati</taxon>
        <taxon>Bacillota</taxon>
        <taxon>Bacilli</taxon>
        <taxon>Bacillales</taxon>
        <taxon>Bacillaceae</taxon>
        <taxon>Salimicrobium</taxon>
    </lineage>
</organism>
<evidence type="ECO:0000313" key="2">
    <source>
        <dbReference type="EMBL" id="SDI94924.1"/>
    </source>
</evidence>
<accession>A0A1G8PQY4</accession>
<keyword evidence="2" id="KW-0489">Methyltransferase</keyword>
<keyword evidence="3" id="KW-1185">Reference proteome</keyword>
<dbReference type="PIRSF" id="PIRSF018637">
    <property type="entry name" value="TrmK"/>
    <property type="match status" value="1"/>
</dbReference>
<evidence type="ECO:0000313" key="3">
    <source>
        <dbReference type="Proteomes" id="UP000199225"/>
    </source>
</evidence>
<proteinExistence type="predicted"/>
<dbReference type="Pfam" id="PF04816">
    <property type="entry name" value="TrmK"/>
    <property type="match status" value="1"/>
</dbReference>
<dbReference type="RefSeq" id="WP_245688069.1">
    <property type="nucleotide sequence ID" value="NZ_FNEV01000001.1"/>
</dbReference>
<name>A0A1G8PQY4_9BACI</name>
<dbReference type="EMBL" id="FNEV01000001">
    <property type="protein sequence ID" value="SDI94924.1"/>
    <property type="molecule type" value="Genomic_DNA"/>
</dbReference>
<dbReference type="PANTHER" id="PTHR38451">
    <property type="entry name" value="TRNA (ADENINE(22)-N(1))-METHYLTRANSFERASE"/>
    <property type="match status" value="1"/>
</dbReference>
<dbReference type="GO" id="GO:0160105">
    <property type="term" value="F:tRNA (adenine(22)-N1)-methyltransferase activity"/>
    <property type="evidence" value="ECO:0007669"/>
    <property type="project" value="InterPro"/>
</dbReference>
<dbReference type="Gene3D" id="3.40.50.150">
    <property type="entry name" value="Vaccinia Virus protein VP39"/>
    <property type="match status" value="1"/>
</dbReference>
<dbReference type="InterPro" id="IPR029063">
    <property type="entry name" value="SAM-dependent_MTases_sf"/>
</dbReference>
<keyword evidence="2" id="KW-0808">Transferase</keyword>
<dbReference type="STRING" id="86666.SAMN04490247_0144"/>
<keyword evidence="1" id="KW-0175">Coiled coil</keyword>
<dbReference type="GO" id="GO:0032259">
    <property type="term" value="P:methylation"/>
    <property type="evidence" value="ECO:0007669"/>
    <property type="project" value="UniProtKB-KW"/>
</dbReference>
<dbReference type="Proteomes" id="UP000199225">
    <property type="component" value="Unassembled WGS sequence"/>
</dbReference>
<protein>
    <submittedName>
        <fullName evidence="2">tRNA (Adenine22-N1)-methyltransferase</fullName>
    </submittedName>
</protein>
<dbReference type="AlphaFoldDB" id="A0A1G8PQY4"/>
<gene>
    <name evidence="2" type="ORF">SAMN04490247_0144</name>
</gene>
<evidence type="ECO:0000256" key="1">
    <source>
        <dbReference type="SAM" id="Coils"/>
    </source>
</evidence>
<feature type="coiled-coil region" evidence="1">
    <location>
        <begin position="195"/>
        <end position="229"/>
    </location>
</feature>
<dbReference type="PANTHER" id="PTHR38451:SF1">
    <property type="entry name" value="TRNA (ADENINE(22)-N(1))-METHYLTRANSFERASE"/>
    <property type="match status" value="1"/>
</dbReference>
<dbReference type="SUPFAM" id="SSF53335">
    <property type="entry name" value="S-adenosyl-L-methionine-dependent methyltransferases"/>
    <property type="match status" value="1"/>
</dbReference>
<sequence length="238" mass="27187">MELSERLSLLSKFLPEDAQFADIGSDHAYLPVSFCQKHPEARAIAGEVNEGPLRSAQSEITRQELEDRVEARLGDGLEVLENGEVNAVVIAGMGGPLIASILDKGKDKLEGVQRLLLQPNIHAVAVRRWLEEHGFCLVHEEILEENGHVYEILIADRHADESLYSEENKEVEMWLGPLLMKQKAAPFMKKWESHLNNRERILKQLELSSQNQEEKKRELTREIGQLKEVLYNEYRKGE</sequence>
<dbReference type="Gene3D" id="1.10.287.1890">
    <property type="match status" value="1"/>
</dbReference>
<dbReference type="InterPro" id="IPR006901">
    <property type="entry name" value="TrmK"/>
</dbReference>